<dbReference type="SFLD" id="SFLDG01129">
    <property type="entry name" value="C1.5:_HAD__Beta-PGM__Phosphata"/>
    <property type="match status" value="1"/>
</dbReference>
<organism evidence="5 6">
    <name type="scientific">Shewanella cyperi</name>
    <dbReference type="NCBI Taxonomy" id="2814292"/>
    <lineage>
        <taxon>Bacteria</taxon>
        <taxon>Pseudomonadati</taxon>
        <taxon>Pseudomonadota</taxon>
        <taxon>Gammaproteobacteria</taxon>
        <taxon>Alteromonadales</taxon>
        <taxon>Shewanellaceae</taxon>
        <taxon>Shewanella</taxon>
    </lineage>
</organism>
<dbReference type="SUPFAM" id="SSF56784">
    <property type="entry name" value="HAD-like"/>
    <property type="match status" value="1"/>
</dbReference>
<evidence type="ECO:0000256" key="1">
    <source>
        <dbReference type="ARBA" id="ARBA00000830"/>
    </source>
</evidence>
<dbReference type="Proteomes" id="UP000663281">
    <property type="component" value="Chromosome"/>
</dbReference>
<dbReference type="Gene3D" id="1.10.150.240">
    <property type="entry name" value="Putative phosphatase, domain 2"/>
    <property type="match status" value="1"/>
</dbReference>
<dbReference type="EC" id="3.1.3.18" evidence="4"/>
<dbReference type="NCBIfam" id="TIGR01549">
    <property type="entry name" value="HAD-SF-IA-v1"/>
    <property type="match status" value="1"/>
</dbReference>
<evidence type="ECO:0000256" key="2">
    <source>
        <dbReference type="ARBA" id="ARBA00004818"/>
    </source>
</evidence>
<comment type="pathway">
    <text evidence="2">Organic acid metabolism; glycolate biosynthesis; glycolate from 2-phosphoglycolate: step 1/1.</text>
</comment>
<keyword evidence="5" id="KW-0378">Hydrolase</keyword>
<comment type="catalytic activity">
    <reaction evidence="1">
        <text>2-phosphoglycolate + H2O = glycolate + phosphate</text>
        <dbReference type="Rhea" id="RHEA:14369"/>
        <dbReference type="ChEBI" id="CHEBI:15377"/>
        <dbReference type="ChEBI" id="CHEBI:29805"/>
        <dbReference type="ChEBI" id="CHEBI:43474"/>
        <dbReference type="ChEBI" id="CHEBI:58033"/>
        <dbReference type="EC" id="3.1.3.18"/>
    </reaction>
</comment>
<evidence type="ECO:0000313" key="6">
    <source>
        <dbReference type="Proteomes" id="UP000663281"/>
    </source>
</evidence>
<evidence type="ECO:0000256" key="3">
    <source>
        <dbReference type="ARBA" id="ARBA00006171"/>
    </source>
</evidence>
<comment type="similarity">
    <text evidence="3">Belongs to the HAD-like hydrolase superfamily. CbbY/CbbZ/Gph/YieH family.</text>
</comment>
<accession>A0A974XKX3</accession>
<evidence type="ECO:0000256" key="4">
    <source>
        <dbReference type="ARBA" id="ARBA00013078"/>
    </source>
</evidence>
<dbReference type="GO" id="GO:0006281">
    <property type="term" value="P:DNA repair"/>
    <property type="evidence" value="ECO:0007669"/>
    <property type="project" value="TreeGrafter"/>
</dbReference>
<dbReference type="Pfam" id="PF00702">
    <property type="entry name" value="Hydrolase"/>
    <property type="match status" value="1"/>
</dbReference>
<dbReference type="InterPro" id="IPR023214">
    <property type="entry name" value="HAD_sf"/>
</dbReference>
<dbReference type="RefSeq" id="WP_207324234.1">
    <property type="nucleotide sequence ID" value="NZ_CP071504.1"/>
</dbReference>
<keyword evidence="6" id="KW-1185">Reference proteome</keyword>
<name>A0A974XKX3_9GAMM</name>
<sequence length="219" mass="24695">MPSIYEYETYIFDCDGVILDSNKLKIDAMGLALKQVIENPTLVSQCVNYFSRNFGKSRFHHVEFFGRELLMLENEDFNTFSVEVLNSYSAMCAELYMKAELTPGIVDLLNSLSGSKYIASGSEELELNNIFEKRDLKRFFSNVYGSPTPKSKIVHDIVKNASSLGRCVMIGDAISDCKAALDNGISFVGYLPYSNVADELSTMCREHDFMTCSDWKALR</sequence>
<dbReference type="InterPro" id="IPR050155">
    <property type="entry name" value="HAD-like_hydrolase_sf"/>
</dbReference>
<evidence type="ECO:0000313" key="5">
    <source>
        <dbReference type="EMBL" id="QSX28916.1"/>
    </source>
</evidence>
<dbReference type="CDD" id="cd01427">
    <property type="entry name" value="HAD_like"/>
    <property type="match status" value="1"/>
</dbReference>
<dbReference type="PANTHER" id="PTHR43434">
    <property type="entry name" value="PHOSPHOGLYCOLATE PHOSPHATASE"/>
    <property type="match status" value="1"/>
</dbReference>
<dbReference type="SFLD" id="SFLDS00003">
    <property type="entry name" value="Haloacid_Dehalogenase"/>
    <property type="match status" value="1"/>
</dbReference>
<dbReference type="Gene3D" id="3.40.50.1000">
    <property type="entry name" value="HAD superfamily/HAD-like"/>
    <property type="match status" value="1"/>
</dbReference>
<dbReference type="InterPro" id="IPR023198">
    <property type="entry name" value="PGP-like_dom2"/>
</dbReference>
<dbReference type="KEGG" id="scyp:JYB88_11670"/>
<dbReference type="AlphaFoldDB" id="A0A974XKX3"/>
<protein>
    <recommendedName>
        <fullName evidence="4">phosphoglycolate phosphatase</fullName>
        <ecNumber evidence="4">3.1.3.18</ecNumber>
    </recommendedName>
</protein>
<gene>
    <name evidence="5" type="ORF">JYB88_11670</name>
</gene>
<dbReference type="EMBL" id="CP071504">
    <property type="protein sequence ID" value="QSX28916.1"/>
    <property type="molecule type" value="Genomic_DNA"/>
</dbReference>
<dbReference type="InterPro" id="IPR006439">
    <property type="entry name" value="HAD-SF_hydro_IA"/>
</dbReference>
<dbReference type="InterPro" id="IPR036412">
    <property type="entry name" value="HAD-like_sf"/>
</dbReference>
<reference evidence="5 6" key="1">
    <citation type="submission" date="2021-03" db="EMBL/GenBank/DDBJ databases">
        <title>Novel species identification of genus Shewanella.</title>
        <authorList>
            <person name="Liu G."/>
            <person name="Zhang Q."/>
        </authorList>
    </citation>
    <scope>NUCLEOTIDE SEQUENCE [LARGE SCALE GENOMIC DNA]</scope>
    <source>
        <strain evidence="5 6">FJAT-53726</strain>
    </source>
</reference>
<proteinExistence type="inferred from homology"/>
<dbReference type="GO" id="GO:0008967">
    <property type="term" value="F:phosphoglycolate phosphatase activity"/>
    <property type="evidence" value="ECO:0007669"/>
    <property type="project" value="UniProtKB-EC"/>
</dbReference>
<dbReference type="PANTHER" id="PTHR43434:SF1">
    <property type="entry name" value="PHOSPHOGLYCOLATE PHOSPHATASE"/>
    <property type="match status" value="1"/>
</dbReference>